<dbReference type="InterPro" id="IPR004358">
    <property type="entry name" value="Sig_transdc_His_kin-like_C"/>
</dbReference>
<accession>A0A928VSX8</accession>
<dbReference type="NCBIfam" id="TIGR00229">
    <property type="entry name" value="sensory_box"/>
    <property type="match status" value="1"/>
</dbReference>
<dbReference type="InterPro" id="IPR036097">
    <property type="entry name" value="HisK_dim/P_sf"/>
</dbReference>
<organism evidence="16 17">
    <name type="scientific">Romeriopsis navalis LEGE 11480</name>
    <dbReference type="NCBI Taxonomy" id="2777977"/>
    <lineage>
        <taxon>Bacteria</taxon>
        <taxon>Bacillati</taxon>
        <taxon>Cyanobacteriota</taxon>
        <taxon>Cyanophyceae</taxon>
        <taxon>Leptolyngbyales</taxon>
        <taxon>Leptolyngbyaceae</taxon>
        <taxon>Romeriopsis</taxon>
        <taxon>Romeriopsis navalis</taxon>
    </lineage>
</organism>
<keyword evidence="9" id="KW-0067">ATP-binding</keyword>
<dbReference type="SUPFAM" id="SSF47384">
    <property type="entry name" value="Homodimeric domain of signal transducing histidine kinase"/>
    <property type="match status" value="1"/>
</dbReference>
<dbReference type="InterPro" id="IPR001789">
    <property type="entry name" value="Sig_transdc_resp-reg_receiver"/>
</dbReference>
<dbReference type="PROSITE" id="PS50113">
    <property type="entry name" value="PAC"/>
    <property type="match status" value="1"/>
</dbReference>
<dbReference type="InterPro" id="IPR000014">
    <property type="entry name" value="PAS"/>
</dbReference>
<evidence type="ECO:0000256" key="9">
    <source>
        <dbReference type="ARBA" id="ARBA00022840"/>
    </source>
</evidence>
<dbReference type="PROSITE" id="PS50109">
    <property type="entry name" value="HIS_KIN"/>
    <property type="match status" value="1"/>
</dbReference>
<dbReference type="Pfam" id="PF08447">
    <property type="entry name" value="PAS_3"/>
    <property type="match status" value="1"/>
</dbReference>
<dbReference type="GO" id="GO:0005524">
    <property type="term" value="F:ATP binding"/>
    <property type="evidence" value="ECO:0007669"/>
    <property type="project" value="UniProtKB-KW"/>
</dbReference>
<dbReference type="InterPro" id="IPR011006">
    <property type="entry name" value="CheY-like_superfamily"/>
</dbReference>
<dbReference type="GO" id="GO:0009927">
    <property type="term" value="F:histidine phosphotransfer kinase activity"/>
    <property type="evidence" value="ECO:0007669"/>
    <property type="project" value="TreeGrafter"/>
</dbReference>
<keyword evidence="5 12" id="KW-0597">Phosphoprotein</keyword>
<evidence type="ECO:0000256" key="1">
    <source>
        <dbReference type="ARBA" id="ARBA00000085"/>
    </source>
</evidence>
<evidence type="ECO:0000256" key="6">
    <source>
        <dbReference type="ARBA" id="ARBA00022679"/>
    </source>
</evidence>
<dbReference type="SMART" id="SM00387">
    <property type="entry name" value="HATPase_c"/>
    <property type="match status" value="1"/>
</dbReference>
<dbReference type="InterPro" id="IPR001610">
    <property type="entry name" value="PAC"/>
</dbReference>
<keyword evidence="10" id="KW-0902">Two-component regulatory system</keyword>
<proteinExistence type="predicted"/>
<evidence type="ECO:0000313" key="16">
    <source>
        <dbReference type="EMBL" id="MBE9033143.1"/>
    </source>
</evidence>
<comment type="caution">
    <text evidence="16">The sequence shown here is derived from an EMBL/GenBank/DDBJ whole genome shotgun (WGS) entry which is preliminary data.</text>
</comment>
<comment type="subcellular location">
    <subcellularLocation>
        <location evidence="2">Cell membrane</location>
    </subcellularLocation>
</comment>
<gene>
    <name evidence="16" type="ORF">IQ266_25730</name>
</gene>
<evidence type="ECO:0000256" key="11">
    <source>
        <dbReference type="ARBA" id="ARBA00023136"/>
    </source>
</evidence>
<keyword evidence="6" id="KW-0808">Transferase</keyword>
<dbReference type="Gene3D" id="3.30.565.10">
    <property type="entry name" value="Histidine kinase-like ATPase, C-terminal domain"/>
    <property type="match status" value="1"/>
</dbReference>
<dbReference type="SMART" id="SM00086">
    <property type="entry name" value="PAC"/>
    <property type="match status" value="1"/>
</dbReference>
<name>A0A928VSX8_9CYAN</name>
<dbReference type="GO" id="GO:0005886">
    <property type="term" value="C:plasma membrane"/>
    <property type="evidence" value="ECO:0007669"/>
    <property type="project" value="UniProtKB-SubCell"/>
</dbReference>
<evidence type="ECO:0000259" key="15">
    <source>
        <dbReference type="PROSITE" id="PS50113"/>
    </source>
</evidence>
<dbReference type="CDD" id="cd00082">
    <property type="entry name" value="HisKA"/>
    <property type="match status" value="1"/>
</dbReference>
<dbReference type="Pfam" id="PF00512">
    <property type="entry name" value="HisKA"/>
    <property type="match status" value="1"/>
</dbReference>
<dbReference type="PROSITE" id="PS50110">
    <property type="entry name" value="RESPONSE_REGULATORY"/>
    <property type="match status" value="1"/>
</dbReference>
<dbReference type="InterPro" id="IPR013655">
    <property type="entry name" value="PAS_fold_3"/>
</dbReference>
<dbReference type="Pfam" id="PF02518">
    <property type="entry name" value="HATPase_c"/>
    <property type="match status" value="1"/>
</dbReference>
<dbReference type="RefSeq" id="WP_264327954.1">
    <property type="nucleotide sequence ID" value="NZ_JADEXQ010000156.1"/>
</dbReference>
<dbReference type="Proteomes" id="UP000625316">
    <property type="component" value="Unassembled WGS sequence"/>
</dbReference>
<dbReference type="Gene3D" id="1.10.287.130">
    <property type="match status" value="1"/>
</dbReference>
<evidence type="ECO:0000256" key="2">
    <source>
        <dbReference type="ARBA" id="ARBA00004236"/>
    </source>
</evidence>
<protein>
    <recommendedName>
        <fullName evidence="3">histidine kinase</fullName>
        <ecNumber evidence="3">2.7.13.3</ecNumber>
    </recommendedName>
</protein>
<keyword evidence="7" id="KW-0547">Nucleotide-binding</keyword>
<evidence type="ECO:0000259" key="14">
    <source>
        <dbReference type="PROSITE" id="PS50110"/>
    </source>
</evidence>
<dbReference type="EC" id="2.7.13.3" evidence="3"/>
<sequence length="705" mass="78216">MMLDLAAQPCMVSALANFAEITLELAGAAESVLLLPTESDWNVAVYGSSDLKTFSVSPTIRLSQLDYISLDSLKLVAQSLQVIHALDTAKQSSVSYFPLTYEHQLIGILHLRYVGVTSKNVVNALELQCAQMALMLFQSQQYRQLLEVQRVAPSSTTSADLACQPGTYQANSFTTLQNRYEAAGWASGQILYEWNFVRNRPTWGPNTEQILGYSLDAMPSNFDEWSALVHPDDLVAFQTSVQTSIEQRLPLRIEYRILHANGSYRWVEDRNHVFVDPESYSLCVVGFVIDIHARKLDEEKLKLAHAQLLTANHELERATRLKDEFLACMSHELRTPLNSILGVSEILLDEISGPLNHRQKSYLKTVFRSGSHLLDLITDILSVAKIEAGKLELQIQSVDVCRLCESSLDYVRQSAVEKSIDIHFSIAEQLDLIGIDKRRMRQVLINLLSNAIKFTESPGRIDVSVQLDEQGQNLKFSVQDTGIGIRSQDIEHLFQPFIQIDSQLSRNYSGTGLGLVLVKKIAELHGGHVTVESEFGRGSCFSVIIPYRVLPSASLPLASRVEAVSPTQNSAVDDQAGSLILLAEDNTVNAELVVDYLEAVGYRTIVAADGEAAIELAILHQPDLMVIDIQMPKKDGLEVMRVLRSRPQLRHKPIIALTALAMPQDQDRCLQAGADAYLPKPVKLKALAQQVNQLLSSAESQTVCC</sequence>
<feature type="modified residue" description="4-aspartylphosphate" evidence="12">
    <location>
        <position position="628"/>
    </location>
</feature>
<dbReference type="Gene3D" id="3.30.450.20">
    <property type="entry name" value="PAS domain"/>
    <property type="match status" value="1"/>
</dbReference>
<dbReference type="InterPro" id="IPR035965">
    <property type="entry name" value="PAS-like_dom_sf"/>
</dbReference>
<dbReference type="CDD" id="cd00130">
    <property type="entry name" value="PAS"/>
    <property type="match status" value="1"/>
</dbReference>
<evidence type="ECO:0000313" key="17">
    <source>
        <dbReference type="Proteomes" id="UP000625316"/>
    </source>
</evidence>
<dbReference type="SUPFAM" id="SSF55874">
    <property type="entry name" value="ATPase domain of HSP90 chaperone/DNA topoisomerase II/histidine kinase"/>
    <property type="match status" value="1"/>
</dbReference>
<dbReference type="InterPro" id="IPR003594">
    <property type="entry name" value="HATPase_dom"/>
</dbReference>
<dbReference type="Gene3D" id="3.40.50.2300">
    <property type="match status" value="1"/>
</dbReference>
<dbReference type="FunFam" id="3.30.565.10:FF:000023">
    <property type="entry name" value="PAS domain-containing sensor histidine kinase"/>
    <property type="match status" value="1"/>
</dbReference>
<comment type="catalytic activity">
    <reaction evidence="1">
        <text>ATP + protein L-histidine = ADP + protein N-phospho-L-histidine.</text>
        <dbReference type="EC" id="2.7.13.3"/>
    </reaction>
</comment>
<dbReference type="SUPFAM" id="SSF55785">
    <property type="entry name" value="PYP-like sensor domain (PAS domain)"/>
    <property type="match status" value="1"/>
</dbReference>
<dbReference type="InterPro" id="IPR000700">
    <property type="entry name" value="PAS-assoc_C"/>
</dbReference>
<feature type="domain" description="PAC" evidence="15">
    <location>
        <begin position="251"/>
        <end position="303"/>
    </location>
</feature>
<dbReference type="InterPro" id="IPR005467">
    <property type="entry name" value="His_kinase_dom"/>
</dbReference>
<evidence type="ECO:0000256" key="7">
    <source>
        <dbReference type="ARBA" id="ARBA00022741"/>
    </source>
</evidence>
<dbReference type="PRINTS" id="PR00344">
    <property type="entry name" value="BCTRLSENSOR"/>
</dbReference>
<dbReference type="EMBL" id="JADEXQ010000156">
    <property type="protein sequence ID" value="MBE9033143.1"/>
    <property type="molecule type" value="Genomic_DNA"/>
</dbReference>
<keyword evidence="17" id="KW-1185">Reference proteome</keyword>
<dbReference type="InterPro" id="IPR036890">
    <property type="entry name" value="HATPase_C_sf"/>
</dbReference>
<dbReference type="GO" id="GO:0000155">
    <property type="term" value="F:phosphorelay sensor kinase activity"/>
    <property type="evidence" value="ECO:0007669"/>
    <property type="project" value="InterPro"/>
</dbReference>
<dbReference type="AlphaFoldDB" id="A0A928VSX8"/>
<keyword evidence="8" id="KW-0418">Kinase</keyword>
<evidence type="ECO:0000256" key="12">
    <source>
        <dbReference type="PROSITE-ProRule" id="PRU00169"/>
    </source>
</evidence>
<evidence type="ECO:0000259" key="13">
    <source>
        <dbReference type="PROSITE" id="PS50109"/>
    </source>
</evidence>
<evidence type="ECO:0000256" key="8">
    <source>
        <dbReference type="ARBA" id="ARBA00022777"/>
    </source>
</evidence>
<dbReference type="InterPro" id="IPR003661">
    <property type="entry name" value="HisK_dim/P_dom"/>
</dbReference>
<feature type="domain" description="Histidine kinase" evidence="13">
    <location>
        <begin position="328"/>
        <end position="549"/>
    </location>
</feature>
<reference evidence="16" key="1">
    <citation type="submission" date="2020-10" db="EMBL/GenBank/DDBJ databases">
        <authorList>
            <person name="Castelo-Branco R."/>
            <person name="Eusebio N."/>
            <person name="Adriana R."/>
            <person name="Vieira A."/>
            <person name="Brugerolle De Fraissinette N."/>
            <person name="Rezende De Castro R."/>
            <person name="Schneider M.P."/>
            <person name="Vasconcelos V."/>
            <person name="Leao P.N."/>
        </authorList>
    </citation>
    <scope>NUCLEOTIDE SEQUENCE</scope>
    <source>
        <strain evidence="16">LEGE 11480</strain>
    </source>
</reference>
<evidence type="ECO:0000256" key="10">
    <source>
        <dbReference type="ARBA" id="ARBA00023012"/>
    </source>
</evidence>
<dbReference type="PANTHER" id="PTHR43047">
    <property type="entry name" value="TWO-COMPONENT HISTIDINE PROTEIN KINASE"/>
    <property type="match status" value="1"/>
</dbReference>
<keyword evidence="11" id="KW-0472">Membrane</keyword>
<dbReference type="PANTHER" id="PTHR43047:SF63">
    <property type="entry name" value="HISTIDINE KINASE"/>
    <property type="match status" value="1"/>
</dbReference>
<evidence type="ECO:0000256" key="4">
    <source>
        <dbReference type="ARBA" id="ARBA00022475"/>
    </source>
</evidence>
<keyword evidence="4" id="KW-1003">Cell membrane</keyword>
<evidence type="ECO:0000256" key="3">
    <source>
        <dbReference type="ARBA" id="ARBA00012438"/>
    </source>
</evidence>
<feature type="domain" description="Response regulatory" evidence="14">
    <location>
        <begin position="579"/>
        <end position="695"/>
    </location>
</feature>
<evidence type="ECO:0000256" key="5">
    <source>
        <dbReference type="ARBA" id="ARBA00022553"/>
    </source>
</evidence>
<dbReference type="Pfam" id="PF00072">
    <property type="entry name" value="Response_reg"/>
    <property type="match status" value="1"/>
</dbReference>
<dbReference type="SMART" id="SM00448">
    <property type="entry name" value="REC"/>
    <property type="match status" value="1"/>
</dbReference>
<dbReference type="CDD" id="cd16922">
    <property type="entry name" value="HATPase_EvgS-ArcB-TorS-like"/>
    <property type="match status" value="1"/>
</dbReference>
<dbReference type="SUPFAM" id="SSF52172">
    <property type="entry name" value="CheY-like"/>
    <property type="match status" value="1"/>
</dbReference>
<dbReference type="SMART" id="SM00388">
    <property type="entry name" value="HisKA"/>
    <property type="match status" value="1"/>
</dbReference>